<protein>
    <submittedName>
        <fullName evidence="1">Uncharacterized protein</fullName>
    </submittedName>
</protein>
<evidence type="ECO:0000313" key="2">
    <source>
        <dbReference type="Proteomes" id="UP001153620"/>
    </source>
</evidence>
<dbReference type="EMBL" id="OU895880">
    <property type="protein sequence ID" value="CAG9810867.1"/>
    <property type="molecule type" value="Genomic_DNA"/>
</dbReference>
<dbReference type="AlphaFoldDB" id="A0A9N9S788"/>
<keyword evidence="2" id="KW-1185">Reference proteome</keyword>
<sequence>MKSSIISTYLIITSSLVNARIVRILRPLAYQHELYDENFDKDVQEFFTKDDLAEIYAKESCVQYQMNFEGLKDKKQEPIKLKILILSASALCLTDQEKFFKSLAENLYKIANSFDNIEYMECLQLEFKKIQPSSRILRNFTYELTDEDIKFCEKAPEIKEIEDVIDRFQIKYCRFYEMSCGALSTRKAYELAVNLIVLRTVEDDEEVTYELERLGHVFREKVMNILECMKKSLDNYLKPIYMK</sequence>
<accession>A0A9N9S788</accession>
<reference evidence="1" key="2">
    <citation type="submission" date="2022-10" db="EMBL/GenBank/DDBJ databases">
        <authorList>
            <consortium name="ENA_rothamsted_submissions"/>
            <consortium name="culmorum"/>
            <person name="King R."/>
        </authorList>
    </citation>
    <scope>NUCLEOTIDE SEQUENCE</scope>
</reference>
<dbReference type="Proteomes" id="UP001153620">
    <property type="component" value="Chromosome 4"/>
</dbReference>
<gene>
    <name evidence="1" type="ORF">CHIRRI_LOCUS13679</name>
</gene>
<evidence type="ECO:0000313" key="1">
    <source>
        <dbReference type="EMBL" id="CAG9810867.1"/>
    </source>
</evidence>
<name>A0A9N9S788_9DIPT</name>
<reference evidence="1" key="1">
    <citation type="submission" date="2022-01" db="EMBL/GenBank/DDBJ databases">
        <authorList>
            <person name="King R."/>
        </authorList>
    </citation>
    <scope>NUCLEOTIDE SEQUENCE</scope>
</reference>
<organism evidence="1 2">
    <name type="scientific">Chironomus riparius</name>
    <dbReference type="NCBI Taxonomy" id="315576"/>
    <lineage>
        <taxon>Eukaryota</taxon>
        <taxon>Metazoa</taxon>
        <taxon>Ecdysozoa</taxon>
        <taxon>Arthropoda</taxon>
        <taxon>Hexapoda</taxon>
        <taxon>Insecta</taxon>
        <taxon>Pterygota</taxon>
        <taxon>Neoptera</taxon>
        <taxon>Endopterygota</taxon>
        <taxon>Diptera</taxon>
        <taxon>Nematocera</taxon>
        <taxon>Chironomoidea</taxon>
        <taxon>Chironomidae</taxon>
        <taxon>Chironominae</taxon>
        <taxon>Chironomus</taxon>
    </lineage>
</organism>
<proteinExistence type="predicted"/>